<evidence type="ECO:0000259" key="7">
    <source>
        <dbReference type="Pfam" id="PF25954"/>
    </source>
</evidence>
<keyword evidence="6" id="KW-0175">Coiled coil</keyword>
<dbReference type="FunFam" id="2.40.420.20:FF:000006">
    <property type="entry name" value="RND family efflux transporter MFP subunit"/>
    <property type="match status" value="1"/>
</dbReference>
<dbReference type="NCBIfam" id="TIGR01730">
    <property type="entry name" value="RND_mfp"/>
    <property type="match status" value="1"/>
</dbReference>
<dbReference type="Gene3D" id="2.40.30.170">
    <property type="match status" value="1"/>
</dbReference>
<dbReference type="AlphaFoldDB" id="A0A1G8RFM7"/>
<dbReference type="SUPFAM" id="SSF111369">
    <property type="entry name" value="HlyD-like secretion proteins"/>
    <property type="match status" value="1"/>
</dbReference>
<feature type="domain" description="YknX-like C-terminal permuted SH3-like" evidence="8">
    <location>
        <begin position="277"/>
        <end position="344"/>
    </location>
</feature>
<dbReference type="PANTHER" id="PTHR30469">
    <property type="entry name" value="MULTIDRUG RESISTANCE PROTEIN MDTA"/>
    <property type="match status" value="1"/>
</dbReference>
<evidence type="ECO:0000256" key="6">
    <source>
        <dbReference type="SAM" id="Coils"/>
    </source>
</evidence>
<evidence type="ECO:0000259" key="8">
    <source>
        <dbReference type="Pfam" id="PF25989"/>
    </source>
</evidence>
<gene>
    <name evidence="9" type="ORF">SAMN04488540_105148</name>
</gene>
<dbReference type="RefSeq" id="WP_090364713.1">
    <property type="nucleotide sequence ID" value="NZ_FNEM01000005.1"/>
</dbReference>
<keyword evidence="4" id="KW-0105">Cadmium resistance</keyword>
<dbReference type="Gene3D" id="2.40.420.20">
    <property type="match status" value="1"/>
</dbReference>
<evidence type="ECO:0000256" key="5">
    <source>
        <dbReference type="ARBA" id="ARBA00058766"/>
    </source>
</evidence>
<organism evidence="9 10">
    <name type="scientific">Ferrimonas sediminum</name>
    <dbReference type="NCBI Taxonomy" id="718193"/>
    <lineage>
        <taxon>Bacteria</taxon>
        <taxon>Pseudomonadati</taxon>
        <taxon>Pseudomonadota</taxon>
        <taxon>Gammaproteobacteria</taxon>
        <taxon>Alteromonadales</taxon>
        <taxon>Ferrimonadaceae</taxon>
        <taxon>Ferrimonas</taxon>
    </lineage>
</organism>
<accession>A0A1G8RFM7</accession>
<proteinExistence type="inferred from homology"/>
<comment type="similarity">
    <text evidence="1">Belongs to the membrane fusion protein (MFP) (TC 8.A.1) family.</text>
</comment>
<dbReference type="Pfam" id="PF25954">
    <property type="entry name" value="Beta-barrel_RND_2"/>
    <property type="match status" value="1"/>
</dbReference>
<keyword evidence="10" id="KW-1185">Reference proteome</keyword>
<protein>
    <submittedName>
        <fullName evidence="9">Membrane fusion protein, multidrug efflux system</fullName>
    </submittedName>
</protein>
<evidence type="ECO:0000256" key="4">
    <source>
        <dbReference type="ARBA" id="ARBA00043263"/>
    </source>
</evidence>
<dbReference type="GO" id="GO:0015562">
    <property type="term" value="F:efflux transmembrane transporter activity"/>
    <property type="evidence" value="ECO:0007669"/>
    <property type="project" value="TreeGrafter"/>
</dbReference>
<evidence type="ECO:0000256" key="3">
    <source>
        <dbReference type="ARBA" id="ARBA00022833"/>
    </source>
</evidence>
<dbReference type="Gene3D" id="1.10.287.470">
    <property type="entry name" value="Helix hairpin bin"/>
    <property type="match status" value="1"/>
</dbReference>
<feature type="coiled-coil region" evidence="6">
    <location>
        <begin position="98"/>
        <end position="125"/>
    </location>
</feature>
<keyword evidence="2" id="KW-0813">Transport</keyword>
<evidence type="ECO:0000313" key="10">
    <source>
        <dbReference type="Proteomes" id="UP000199527"/>
    </source>
</evidence>
<keyword evidence="3" id="KW-0862">Zinc</keyword>
<comment type="function">
    <text evidence="5">CzcA and CzcB together would act in zinc efflux nearly as effectively as the complete czc efflux system (CzcABC). The CzcB protein is thought to funnel zinc cations to the CzcA transport protein.</text>
</comment>
<dbReference type="FunFam" id="2.40.30.170:FF:000010">
    <property type="entry name" value="Efflux RND transporter periplasmic adaptor subunit"/>
    <property type="match status" value="1"/>
</dbReference>
<name>A0A1G8RFM7_9GAMM</name>
<sequence length="357" mass="39171">MKKTIVAGVLLSLALGSAVYYKESGKADPGQRSKRGMPSVVVTDVVREPMRREVEALGTVKARESVVLSVKVTETVEAVHFEDGQIVEADTLLVTLRDGEQQAKLRAAKANLQEQNREYNRIKGLVKAKTIASSELDKRATSIDVARATLAQYQAELDARYLRSPFKGVLGFREVSPGALVTPGTEVTTLDDIDVVKLDFPVSERFLSRLKKGREVEATAAAFPGRVFTGAVASIDSRIDPVTRAVVVRANIDNHDLALRPGMLMTLTLITEQRDTLVVPEEAIIPLQQRHYLFVVNADNKIEQREVEVGLRVRGKVEILSGVDSGEQVVTRGIMKVRPGQEVKTRTSERFSVQGAS</sequence>
<dbReference type="InterPro" id="IPR058637">
    <property type="entry name" value="YknX-like_C"/>
</dbReference>
<dbReference type="Gene3D" id="2.40.50.100">
    <property type="match status" value="1"/>
</dbReference>
<dbReference type="PANTHER" id="PTHR30469:SF16">
    <property type="entry name" value="HAE1 FAMILY EFFLUX PUMP MFP COMPONENT"/>
    <property type="match status" value="1"/>
</dbReference>
<dbReference type="OrthoDB" id="9806939at2"/>
<evidence type="ECO:0000313" key="9">
    <source>
        <dbReference type="EMBL" id="SDJ15325.1"/>
    </source>
</evidence>
<feature type="domain" description="CusB-like beta-barrel" evidence="7">
    <location>
        <begin position="199"/>
        <end position="272"/>
    </location>
</feature>
<evidence type="ECO:0000256" key="2">
    <source>
        <dbReference type="ARBA" id="ARBA00022448"/>
    </source>
</evidence>
<dbReference type="InterPro" id="IPR058792">
    <property type="entry name" value="Beta-barrel_RND_2"/>
</dbReference>
<dbReference type="GO" id="GO:0046686">
    <property type="term" value="P:response to cadmium ion"/>
    <property type="evidence" value="ECO:0007669"/>
    <property type="project" value="UniProtKB-KW"/>
</dbReference>
<reference evidence="10" key="1">
    <citation type="submission" date="2016-10" db="EMBL/GenBank/DDBJ databases">
        <authorList>
            <person name="Varghese N."/>
            <person name="Submissions S."/>
        </authorList>
    </citation>
    <scope>NUCLEOTIDE SEQUENCE [LARGE SCALE GENOMIC DNA]</scope>
    <source>
        <strain evidence="10">DSM 23317</strain>
    </source>
</reference>
<dbReference type="InterPro" id="IPR006143">
    <property type="entry name" value="RND_pump_MFP"/>
</dbReference>
<dbReference type="Pfam" id="PF25989">
    <property type="entry name" value="YknX_C"/>
    <property type="match status" value="1"/>
</dbReference>
<dbReference type="Proteomes" id="UP000199527">
    <property type="component" value="Unassembled WGS sequence"/>
</dbReference>
<dbReference type="EMBL" id="FNEM01000005">
    <property type="protein sequence ID" value="SDJ15325.1"/>
    <property type="molecule type" value="Genomic_DNA"/>
</dbReference>
<dbReference type="GO" id="GO:1990281">
    <property type="term" value="C:efflux pump complex"/>
    <property type="evidence" value="ECO:0007669"/>
    <property type="project" value="TreeGrafter"/>
</dbReference>
<evidence type="ECO:0000256" key="1">
    <source>
        <dbReference type="ARBA" id="ARBA00009477"/>
    </source>
</evidence>